<organism evidence="3 4">
    <name type="scientific">Arabidopsis suecica</name>
    <name type="common">Swedish thale-cress</name>
    <name type="synonym">Cardaminopsis suecica</name>
    <dbReference type="NCBI Taxonomy" id="45249"/>
    <lineage>
        <taxon>Eukaryota</taxon>
        <taxon>Viridiplantae</taxon>
        <taxon>Streptophyta</taxon>
        <taxon>Embryophyta</taxon>
        <taxon>Tracheophyta</taxon>
        <taxon>Spermatophyta</taxon>
        <taxon>Magnoliopsida</taxon>
        <taxon>eudicotyledons</taxon>
        <taxon>Gunneridae</taxon>
        <taxon>Pentapetalae</taxon>
        <taxon>rosids</taxon>
        <taxon>malvids</taxon>
        <taxon>Brassicales</taxon>
        <taxon>Brassicaceae</taxon>
        <taxon>Camelineae</taxon>
        <taxon>Arabidopsis</taxon>
    </lineage>
</organism>
<evidence type="ECO:0000313" key="4">
    <source>
        <dbReference type="Proteomes" id="UP000694251"/>
    </source>
</evidence>
<dbReference type="OrthoDB" id="414104at2759"/>
<feature type="region of interest" description="Disordered" evidence="1">
    <location>
        <begin position="513"/>
        <end position="559"/>
    </location>
</feature>
<accession>A0A8T2CIM5</accession>
<name>A0A8T2CIM5_ARASU</name>
<protein>
    <submittedName>
        <fullName evidence="3">Ribonuclease H-like superfamily</fullName>
    </submittedName>
</protein>
<dbReference type="EMBL" id="JAEFBJ010000006">
    <property type="protein sequence ID" value="KAG7599315.1"/>
    <property type="molecule type" value="Genomic_DNA"/>
</dbReference>
<dbReference type="GO" id="GO:0015074">
    <property type="term" value="P:DNA integration"/>
    <property type="evidence" value="ECO:0007669"/>
    <property type="project" value="InterPro"/>
</dbReference>
<dbReference type="Pfam" id="PF14244">
    <property type="entry name" value="Retrotran_gag_3"/>
    <property type="match status" value="1"/>
</dbReference>
<sequence length="798" mass="89122">MAGEEDSSLSSSKPAVHRSAAAAVSPYTLASSDNPGAIISSVELNGDNYNQWKTEMMNALQAKRKTGFINGTIPRPPPDNPNFENWTAVNSMIVGWIRTSIEPKVKLFVTFLSDAHLLWVDLKQRFSVGNKVQVHQIKAQLASCRQYGQAVIEYYGRLSSMWEEYNIYKPVMVCICGLCRCGVTSEPSKERVEEKIHQFVLGLDESRFGGLCATLINMDPLPSLIEIYSRVSREEQRLSSVRLREQKDEAIGGRSVMEDVGRTVEVAVAVEDHMRILTQLVKEKSTNEATSNGNSDRFSGKVKFGDVILDTGASHHMTGTLSLLTNGVPIPPAVWTYLLLEKSEMHSVLTNFLQYAAKQFGKTVKIVRSDNGTEFMCLSSYFRENRIIHQTSCVVTPQQNGRVERKHRHILNVARAVLFRASLPIKFWGEPILTAAYLINRTPSSVLSGCTPYEVLHGLSNDDDWQIPSPVVRESNDSTASVLSSIDHNDALLSTTDHVDTPVLDSSNVAKEYVPEVTPPSSPTSDSSSDSSSPAAIALNQSPTPVPTTKLCQSQRPHNPPAKLNDYVLYNAMKVSYWMMYKTKYNADGSVERYKTRLVVQGNKQIKGEDYNKTFALVVKMTTVCTLLRLVADAYIALDNPISTTDDEVPKERMREAVSAYQKFRDVHQSDPIPNGVVNMGGQFIVKETIDTLERMIVRSIEKRSRDDPKFKETIFTIANNLYWCICKLTSRKYTPITNIENVVVIVTTTALSPVATTIILVRPQCFLEAIQNSRLWVVHTRSCFRTHGQSVVVFTVN</sequence>
<comment type="caution">
    <text evidence="3">The sequence shown here is derived from an EMBL/GenBank/DDBJ whole genome shotgun (WGS) entry which is preliminary data.</text>
</comment>
<dbReference type="PANTHER" id="PTHR37610">
    <property type="entry name" value="CCHC-TYPE DOMAIN-CONTAINING PROTEIN"/>
    <property type="match status" value="1"/>
</dbReference>
<dbReference type="PROSITE" id="PS50994">
    <property type="entry name" value="INTEGRASE"/>
    <property type="match status" value="1"/>
</dbReference>
<dbReference type="AlphaFoldDB" id="A0A8T2CIM5"/>
<evidence type="ECO:0000256" key="1">
    <source>
        <dbReference type="SAM" id="MobiDB-lite"/>
    </source>
</evidence>
<feature type="domain" description="Integrase catalytic" evidence="2">
    <location>
        <begin position="295"/>
        <end position="460"/>
    </location>
</feature>
<dbReference type="InterPro" id="IPR029472">
    <property type="entry name" value="Copia-like_N"/>
</dbReference>
<keyword evidence="4" id="KW-1185">Reference proteome</keyword>
<proteinExistence type="predicted"/>
<dbReference type="Pfam" id="PF07727">
    <property type="entry name" value="RVT_2"/>
    <property type="match status" value="1"/>
</dbReference>
<dbReference type="Proteomes" id="UP000694251">
    <property type="component" value="Chromosome 6"/>
</dbReference>
<reference evidence="3 4" key="1">
    <citation type="submission" date="2020-12" db="EMBL/GenBank/DDBJ databases">
        <title>Concerted genomic and epigenomic changes stabilize Arabidopsis allopolyploids.</title>
        <authorList>
            <person name="Chen Z."/>
        </authorList>
    </citation>
    <scope>NUCLEOTIDE SEQUENCE [LARGE SCALE GENOMIC DNA]</scope>
    <source>
        <strain evidence="3">As9502</strain>
        <tissue evidence="3">Leaf</tissue>
    </source>
</reference>
<evidence type="ECO:0000313" key="3">
    <source>
        <dbReference type="EMBL" id="KAG7599315.1"/>
    </source>
</evidence>
<dbReference type="PANTHER" id="PTHR37610:SF97">
    <property type="entry name" value="RETROTRANSPOSON GAG DOMAIN-CONTAINING PROTEIN"/>
    <property type="match status" value="1"/>
</dbReference>
<gene>
    <name evidence="3" type="ORF">ISN44_As06g035010</name>
</gene>
<evidence type="ECO:0000259" key="2">
    <source>
        <dbReference type="PROSITE" id="PS50994"/>
    </source>
</evidence>
<dbReference type="InterPro" id="IPR013103">
    <property type="entry name" value="RVT_2"/>
</dbReference>
<dbReference type="InterPro" id="IPR001584">
    <property type="entry name" value="Integrase_cat-core"/>
</dbReference>
<feature type="compositionally biased region" description="Low complexity" evidence="1">
    <location>
        <begin position="523"/>
        <end position="534"/>
    </location>
</feature>